<feature type="domain" description="Condensation" evidence="1">
    <location>
        <begin position="164"/>
        <end position="599"/>
    </location>
</feature>
<protein>
    <submittedName>
        <fullName evidence="2">Condensation domain-containing protein</fullName>
    </submittedName>
</protein>
<evidence type="ECO:0000259" key="1">
    <source>
        <dbReference type="Pfam" id="PF00668"/>
    </source>
</evidence>
<name>A0ABT5ZKE6_9ACTN</name>
<comment type="caution">
    <text evidence="2">The sequence shown here is derived from an EMBL/GenBank/DDBJ whole genome shotgun (WGS) entry which is preliminary data.</text>
</comment>
<dbReference type="Gene3D" id="3.30.559.30">
    <property type="entry name" value="Nonribosomal peptide synthetase, condensation domain"/>
    <property type="match status" value="1"/>
</dbReference>
<dbReference type="SUPFAM" id="SSF52777">
    <property type="entry name" value="CoA-dependent acyltransferases"/>
    <property type="match status" value="2"/>
</dbReference>
<organism evidence="2 3">
    <name type="scientific">Streptomyces silvisoli</name>
    <dbReference type="NCBI Taxonomy" id="3034235"/>
    <lineage>
        <taxon>Bacteria</taxon>
        <taxon>Bacillati</taxon>
        <taxon>Actinomycetota</taxon>
        <taxon>Actinomycetes</taxon>
        <taxon>Kitasatosporales</taxon>
        <taxon>Streptomycetaceae</taxon>
        <taxon>Streptomyces</taxon>
    </lineage>
</organism>
<reference evidence="2 3" key="1">
    <citation type="submission" date="2023-03" db="EMBL/GenBank/DDBJ databases">
        <title>Draft genome sequence of Streptomyces sp. RB6PN23 isolated from peat swamp forest in Thailand.</title>
        <authorList>
            <person name="Klaysubun C."/>
            <person name="Duangmal K."/>
        </authorList>
    </citation>
    <scope>NUCLEOTIDE SEQUENCE [LARGE SCALE GENOMIC DNA]</scope>
    <source>
        <strain evidence="2 3">RB6PN23</strain>
    </source>
</reference>
<proteinExistence type="predicted"/>
<dbReference type="PANTHER" id="PTHR45527">
    <property type="entry name" value="NONRIBOSOMAL PEPTIDE SYNTHETASE"/>
    <property type="match status" value="1"/>
</dbReference>
<sequence>MREQHHRSSRPVDHRSLQGCIYHVNEPERGKQHLDSLPALTSISRKTVRSAPVCDRAPYRPQGRTERLSCVAEPRREGQHYPSARYTHLQPLVLSALPRLRYGVANCWSRLDLVSRLGPSSRRSVWRYISLSSGSRGIPENGIALVPAGRDSTIAVSHTQEERLLAGGGRHFPVSTFLRLDGPLDTVALRSACDAAVNRHEGTRISFAMSGSLARIKIADHLPSDYFQEFLLPPKGNISERVARAVEILSDYSEQPFDFVVGPLFRVALVSVSANCFLLGIIMDHIIGDGWSRDIFVRDMLQIYDATVMGIRHDFPDLPIQFPDFAAWERKFLTGNRLTRLVSHWRASLAGVDPIPSSRLIDPNAPGGIPHCRAVNTCVDGSVKRQLDAYIRGTSTTMFALVAAAVKAAIFAMRRESGEDPEGAADVAIMASAANRIQREIRDAFGYFATPIVLRTNLSGNPTLSELFQRESRTTLTALRYQQLPHALLIKHLNPTQYGVRHVSNIDAAPRYVNFDIENKVYREEIRPGGIDVTLVRRPVAAPRGGLRIWGTDSGQKLWISLFYRSDLYSDAWSEQFIDYVENILEGTARDPSRPLQELA</sequence>
<gene>
    <name evidence="2" type="ORF">P3G67_13655</name>
</gene>
<dbReference type="EMBL" id="JARJBC010000007">
    <property type="protein sequence ID" value="MDF3290272.1"/>
    <property type="molecule type" value="Genomic_DNA"/>
</dbReference>
<dbReference type="InterPro" id="IPR023213">
    <property type="entry name" value="CAT-like_dom_sf"/>
</dbReference>
<evidence type="ECO:0000313" key="2">
    <source>
        <dbReference type="EMBL" id="MDF3290272.1"/>
    </source>
</evidence>
<dbReference type="Pfam" id="PF00668">
    <property type="entry name" value="Condensation"/>
    <property type="match status" value="1"/>
</dbReference>
<dbReference type="PANTHER" id="PTHR45527:SF1">
    <property type="entry name" value="FATTY ACID SYNTHASE"/>
    <property type="match status" value="1"/>
</dbReference>
<dbReference type="Gene3D" id="3.30.559.10">
    <property type="entry name" value="Chloramphenicol acetyltransferase-like domain"/>
    <property type="match status" value="1"/>
</dbReference>
<dbReference type="InterPro" id="IPR001242">
    <property type="entry name" value="Condensation_dom"/>
</dbReference>
<dbReference type="RefSeq" id="WP_276093709.1">
    <property type="nucleotide sequence ID" value="NZ_JARJBC010000007.1"/>
</dbReference>
<dbReference type="Proteomes" id="UP001216579">
    <property type="component" value="Unassembled WGS sequence"/>
</dbReference>
<evidence type="ECO:0000313" key="3">
    <source>
        <dbReference type="Proteomes" id="UP001216579"/>
    </source>
</evidence>
<keyword evidence="3" id="KW-1185">Reference proteome</keyword>
<accession>A0ABT5ZKE6</accession>